<keyword evidence="1" id="KW-0732">Signal</keyword>
<feature type="signal peptide" evidence="1">
    <location>
        <begin position="1"/>
        <end position="30"/>
    </location>
</feature>
<keyword evidence="3" id="KW-1185">Reference proteome</keyword>
<name>A0A067TMU2_GALM3</name>
<sequence length="143" mass="16461">MGNRCTRRTLLGSWVRGSFAVLMWLEGVVASSFDTHWGCLECRLTYLTWIPLSTSSLCDLFGDGHSDSHVHPYSCTSRALSHRSIESRAFRDSYVVQLFKRGWFLSHRRFLSLVLSLSILRCPVRHLRSKFLLDRKKRSPQGG</sequence>
<evidence type="ECO:0000256" key="1">
    <source>
        <dbReference type="SAM" id="SignalP"/>
    </source>
</evidence>
<feature type="chain" id="PRO_5001649445" description="Secreted protein" evidence="1">
    <location>
        <begin position="31"/>
        <end position="143"/>
    </location>
</feature>
<proteinExistence type="predicted"/>
<gene>
    <name evidence="2" type="ORF">GALMADRAFT_716676</name>
</gene>
<evidence type="ECO:0008006" key="4">
    <source>
        <dbReference type="Google" id="ProtNLM"/>
    </source>
</evidence>
<protein>
    <recommendedName>
        <fullName evidence="4">Secreted protein</fullName>
    </recommendedName>
</protein>
<evidence type="ECO:0000313" key="2">
    <source>
        <dbReference type="EMBL" id="KDR84525.1"/>
    </source>
</evidence>
<accession>A0A067TMU2</accession>
<dbReference type="AlphaFoldDB" id="A0A067TMU2"/>
<organism evidence="2 3">
    <name type="scientific">Galerina marginata (strain CBS 339.88)</name>
    <dbReference type="NCBI Taxonomy" id="685588"/>
    <lineage>
        <taxon>Eukaryota</taxon>
        <taxon>Fungi</taxon>
        <taxon>Dikarya</taxon>
        <taxon>Basidiomycota</taxon>
        <taxon>Agaricomycotina</taxon>
        <taxon>Agaricomycetes</taxon>
        <taxon>Agaricomycetidae</taxon>
        <taxon>Agaricales</taxon>
        <taxon>Agaricineae</taxon>
        <taxon>Strophariaceae</taxon>
        <taxon>Galerina</taxon>
    </lineage>
</organism>
<dbReference type="EMBL" id="KL142368">
    <property type="protein sequence ID" value="KDR84525.1"/>
    <property type="molecule type" value="Genomic_DNA"/>
</dbReference>
<dbReference type="Proteomes" id="UP000027222">
    <property type="component" value="Unassembled WGS sequence"/>
</dbReference>
<dbReference type="HOGENOM" id="CLU_1806302_0_0_1"/>
<evidence type="ECO:0000313" key="3">
    <source>
        <dbReference type="Proteomes" id="UP000027222"/>
    </source>
</evidence>
<reference evidence="3" key="1">
    <citation type="journal article" date="2014" name="Proc. Natl. Acad. Sci. U.S.A.">
        <title>Extensive sampling of basidiomycete genomes demonstrates inadequacy of the white-rot/brown-rot paradigm for wood decay fungi.</title>
        <authorList>
            <person name="Riley R."/>
            <person name="Salamov A.A."/>
            <person name="Brown D.W."/>
            <person name="Nagy L.G."/>
            <person name="Floudas D."/>
            <person name="Held B.W."/>
            <person name="Levasseur A."/>
            <person name="Lombard V."/>
            <person name="Morin E."/>
            <person name="Otillar R."/>
            <person name="Lindquist E.A."/>
            <person name="Sun H."/>
            <person name="LaButti K.M."/>
            <person name="Schmutz J."/>
            <person name="Jabbour D."/>
            <person name="Luo H."/>
            <person name="Baker S.E."/>
            <person name="Pisabarro A.G."/>
            <person name="Walton J.D."/>
            <person name="Blanchette R.A."/>
            <person name="Henrissat B."/>
            <person name="Martin F."/>
            <person name="Cullen D."/>
            <person name="Hibbett D.S."/>
            <person name="Grigoriev I.V."/>
        </authorList>
    </citation>
    <scope>NUCLEOTIDE SEQUENCE [LARGE SCALE GENOMIC DNA]</scope>
    <source>
        <strain evidence="3">CBS 339.88</strain>
    </source>
</reference>